<proteinExistence type="predicted"/>
<protein>
    <submittedName>
        <fullName evidence="2">Uncharacterized protein</fullName>
    </submittedName>
</protein>
<comment type="caution">
    <text evidence="2">The sequence shown here is derived from an EMBL/GenBank/DDBJ whole genome shotgun (WGS) entry which is preliminary data.</text>
</comment>
<evidence type="ECO:0000313" key="1">
    <source>
        <dbReference type="EMBL" id="KAA8646798.1"/>
    </source>
</evidence>
<evidence type="ECO:0000313" key="4">
    <source>
        <dbReference type="Proteomes" id="UP000324241"/>
    </source>
</evidence>
<reference evidence="1 4" key="2">
    <citation type="submission" date="2019-08" db="EMBL/GenBank/DDBJ databases">
        <title>The genome sequence of a newly discovered highly antifungal drug resistant Aspergillus species, Aspergillus tanneri NIH 1004.</title>
        <authorList>
            <person name="Mounaud S."/>
            <person name="Singh I."/>
            <person name="Joardar V."/>
            <person name="Pakala S."/>
            <person name="Pakala S."/>
            <person name="Venepally P."/>
            <person name="Chung J.K."/>
            <person name="Losada L."/>
            <person name="Nierman W.C."/>
        </authorList>
    </citation>
    <scope>NUCLEOTIDE SEQUENCE [LARGE SCALE GENOMIC DNA]</scope>
    <source>
        <strain evidence="1 4">NIH1004</strain>
    </source>
</reference>
<sequence length="399" mass="45359">MDPFTKLPPELLAKILVYTADFSAVESIISASSRVNTVFRAQPTIVRDLISFDPITSLPEIQIMCHNISLIRTLSAQFPSLADYQQRCENNPPIKYTEELASFILHLVARTQRLACACLTLIQQNFVSALNEIDAGDISASNRVQIACEPFSFTEEYRVYSSLWHLQHYSSLREAATERWHWDEISISGLDKYNKWNRTDVQRAEKMWTTAALLSDLGLSPIYGHYPFQHQQIYLAQDPEGEESSRAAWTFLNATPLPFFQSFDLPPGQDMTRSSPIWTPPSPPPETEATKAWSLGAESRQRLPTHLGIFKIASSMASIQRLPSSYSFVDFKQWRRLGVVVWDAWRMYRIGLFEGLPRSPGEVIPTPEGGYLTVLPRDPDERAQIPSVNYKSRWLALIG</sequence>
<evidence type="ECO:0000313" key="3">
    <source>
        <dbReference type="Proteomes" id="UP000308092"/>
    </source>
</evidence>
<evidence type="ECO:0000313" key="2">
    <source>
        <dbReference type="EMBL" id="THC90576.1"/>
    </source>
</evidence>
<dbReference type="STRING" id="1220188.A0A4S3J6J4"/>
<dbReference type="RefSeq" id="XP_033426159.1">
    <property type="nucleotide sequence ID" value="XM_033570127.1"/>
</dbReference>
<dbReference type="OrthoDB" id="4358152at2759"/>
<dbReference type="GeneID" id="54328175"/>
<dbReference type="AlphaFoldDB" id="A0A4S3J6J4"/>
<gene>
    <name evidence="1" type="ORF">ATNIH1004_005473</name>
    <name evidence="2" type="ORF">EYZ11_009955</name>
</gene>
<dbReference type="Proteomes" id="UP000308092">
    <property type="component" value="Unassembled WGS sequence"/>
</dbReference>
<accession>A0A4S3J6J4</accession>
<dbReference type="EMBL" id="QUQM01000004">
    <property type="protein sequence ID" value="KAA8646798.1"/>
    <property type="molecule type" value="Genomic_DNA"/>
</dbReference>
<dbReference type="VEuPathDB" id="FungiDB:EYZ11_009955"/>
<keyword evidence="3" id="KW-1185">Reference proteome</keyword>
<dbReference type="Proteomes" id="UP000324241">
    <property type="component" value="Unassembled WGS sequence"/>
</dbReference>
<organism evidence="2 3">
    <name type="scientific">Aspergillus tanneri</name>
    <dbReference type="NCBI Taxonomy" id="1220188"/>
    <lineage>
        <taxon>Eukaryota</taxon>
        <taxon>Fungi</taxon>
        <taxon>Dikarya</taxon>
        <taxon>Ascomycota</taxon>
        <taxon>Pezizomycotina</taxon>
        <taxon>Eurotiomycetes</taxon>
        <taxon>Eurotiomycetidae</taxon>
        <taxon>Eurotiales</taxon>
        <taxon>Aspergillaceae</taxon>
        <taxon>Aspergillus</taxon>
        <taxon>Aspergillus subgen. Circumdati</taxon>
    </lineage>
</organism>
<dbReference type="EMBL" id="SOSA01000505">
    <property type="protein sequence ID" value="THC90576.1"/>
    <property type="molecule type" value="Genomic_DNA"/>
</dbReference>
<name>A0A4S3J6J4_9EURO</name>
<reference evidence="2 3" key="1">
    <citation type="submission" date="2019-03" db="EMBL/GenBank/DDBJ databases">
        <title>The genome sequence of a newly discovered highly antifungal drug resistant Aspergillus species, Aspergillus tanneri NIH 1004.</title>
        <authorList>
            <person name="Mounaud S."/>
            <person name="Singh I."/>
            <person name="Joardar V."/>
            <person name="Pakala S."/>
            <person name="Pakala S."/>
            <person name="Venepally P."/>
            <person name="Hoover J."/>
            <person name="Nierman W."/>
            <person name="Chung J."/>
            <person name="Losada L."/>
        </authorList>
    </citation>
    <scope>NUCLEOTIDE SEQUENCE [LARGE SCALE GENOMIC DNA]</scope>
    <source>
        <strain evidence="2 3">NIH1004</strain>
    </source>
</reference>